<dbReference type="RefSeq" id="WP_338398286.1">
    <property type="nucleotide sequence ID" value="NZ_AP025293.1"/>
</dbReference>
<evidence type="ECO:0000313" key="4">
    <source>
        <dbReference type="Proteomes" id="UP001354989"/>
    </source>
</evidence>
<keyword evidence="3" id="KW-0614">Plasmid</keyword>
<accession>A0ABM7VJE0</accession>
<dbReference type="Gene3D" id="3.40.50.720">
    <property type="entry name" value="NAD(P)-binding Rossmann-like Domain"/>
    <property type="match status" value="1"/>
</dbReference>
<dbReference type="EMBL" id="AP025293">
    <property type="protein sequence ID" value="BDD01117.1"/>
    <property type="molecule type" value="Genomic_DNA"/>
</dbReference>
<protein>
    <submittedName>
        <fullName evidence="3">UDP-glucose 4-epimerase</fullName>
    </submittedName>
</protein>
<feature type="domain" description="NAD-dependent epimerase/dehydratase" evidence="2">
    <location>
        <begin position="6"/>
        <end position="237"/>
    </location>
</feature>
<evidence type="ECO:0000313" key="3">
    <source>
        <dbReference type="EMBL" id="BDD01117.1"/>
    </source>
</evidence>
<keyword evidence="4" id="KW-1185">Reference proteome</keyword>
<comment type="similarity">
    <text evidence="1">Belongs to the NAD(P)-dependent epimerase/dehydratase family.</text>
</comment>
<evidence type="ECO:0000256" key="1">
    <source>
        <dbReference type="ARBA" id="ARBA00007637"/>
    </source>
</evidence>
<organism evidence="3 4">
    <name type="scientific">Persicobacter psychrovividus</name>
    <dbReference type="NCBI Taxonomy" id="387638"/>
    <lineage>
        <taxon>Bacteria</taxon>
        <taxon>Pseudomonadati</taxon>
        <taxon>Bacteroidota</taxon>
        <taxon>Cytophagia</taxon>
        <taxon>Cytophagales</taxon>
        <taxon>Persicobacteraceae</taxon>
        <taxon>Persicobacter</taxon>
    </lineage>
</organism>
<dbReference type="InterPro" id="IPR036291">
    <property type="entry name" value="NAD(P)-bd_dom_sf"/>
</dbReference>
<name>A0ABM7VJE0_9BACT</name>
<geneLocation type="plasmid" evidence="3 4">
    <name>pPP1</name>
</geneLocation>
<reference evidence="3 4" key="1">
    <citation type="submission" date="2021-12" db="EMBL/GenBank/DDBJ databases">
        <title>Genome sequencing of bacteria with rrn-lacking chromosome and rrn-plasmid.</title>
        <authorList>
            <person name="Anda M."/>
            <person name="Iwasaki W."/>
        </authorList>
    </citation>
    <scope>NUCLEOTIDE SEQUENCE [LARGE SCALE GENOMIC DNA]</scope>
    <source>
        <strain evidence="3 4">NBRC 101262</strain>
        <plasmid evidence="3 4">pPP1</plasmid>
    </source>
</reference>
<dbReference type="Proteomes" id="UP001354989">
    <property type="component" value="Plasmid pPP1"/>
</dbReference>
<dbReference type="PANTHER" id="PTHR43000">
    <property type="entry name" value="DTDP-D-GLUCOSE 4,6-DEHYDRATASE-RELATED"/>
    <property type="match status" value="1"/>
</dbReference>
<gene>
    <name evidence="3" type="ORF">PEPS_33970</name>
</gene>
<dbReference type="InterPro" id="IPR001509">
    <property type="entry name" value="Epimerase_deHydtase"/>
</dbReference>
<dbReference type="CDD" id="cd08946">
    <property type="entry name" value="SDR_e"/>
    <property type="match status" value="1"/>
</dbReference>
<dbReference type="Pfam" id="PF01370">
    <property type="entry name" value="Epimerase"/>
    <property type="match status" value="1"/>
</dbReference>
<evidence type="ECO:0000259" key="2">
    <source>
        <dbReference type="Pfam" id="PF01370"/>
    </source>
</evidence>
<sequence length="319" mass="36629">MEEKRILITGGLGNLGSWLTQHFISAGYKVTVLARKMRDVKIKGYYEIIFADISDYDALYDQLKGRYFDYVIHAASVNEGNADHYFRSAILVNVLGTRNLLEILKMSPPKNFIYLSTFHVYGRSAGYIDEDSLPNCRHDYATSHLQAEQSVIQFNQVHNMDFTILRLTNSYGCPKDLDSSKWYLILNDLARMAYENGEIVLKSNGNATRDFIWMGHVVEAVEQICQLERVPNGIFNLSSQRNYKMSEVAEYVQKAYQDYFGTSIPVALNEEDMNTYDQSLHVSSKKLRSLISIYSSPMFYQEATAIFKLLETVKKKELT</sequence>
<dbReference type="SUPFAM" id="SSF51735">
    <property type="entry name" value="NAD(P)-binding Rossmann-fold domains"/>
    <property type="match status" value="1"/>
</dbReference>
<proteinExistence type="inferred from homology"/>